<dbReference type="InterPro" id="IPR053161">
    <property type="entry name" value="Ulvan_degrading_GH"/>
</dbReference>
<evidence type="ECO:0000313" key="2">
    <source>
        <dbReference type="Proteomes" id="UP000198935"/>
    </source>
</evidence>
<name>A0A1H3GJI6_9BACI</name>
<dbReference type="InterPro" id="IPR008979">
    <property type="entry name" value="Galactose-bd-like_sf"/>
</dbReference>
<dbReference type="SUPFAM" id="SSF49785">
    <property type="entry name" value="Galactose-binding domain-like"/>
    <property type="match status" value="1"/>
</dbReference>
<accession>A0A1H3GJI6</accession>
<evidence type="ECO:0000313" key="1">
    <source>
        <dbReference type="EMBL" id="SDY03441.1"/>
    </source>
</evidence>
<dbReference type="EMBL" id="FNPI01000001">
    <property type="protein sequence ID" value="SDY03441.1"/>
    <property type="molecule type" value="Genomic_DNA"/>
</dbReference>
<organism evidence="1 2">
    <name type="scientific">Evansella caseinilytica</name>
    <dbReference type="NCBI Taxonomy" id="1503961"/>
    <lineage>
        <taxon>Bacteria</taxon>
        <taxon>Bacillati</taxon>
        <taxon>Bacillota</taxon>
        <taxon>Bacilli</taxon>
        <taxon>Bacillales</taxon>
        <taxon>Bacillaceae</taxon>
        <taxon>Evansella</taxon>
    </lineage>
</organism>
<dbReference type="Proteomes" id="UP000198935">
    <property type="component" value="Unassembled WGS sequence"/>
</dbReference>
<dbReference type="Pfam" id="PF17132">
    <property type="entry name" value="Glyco_hydro_106"/>
    <property type="match status" value="1"/>
</dbReference>
<dbReference type="PANTHER" id="PTHR36848:SF2">
    <property type="entry name" value="SECRETED PROTEIN"/>
    <property type="match status" value="1"/>
</dbReference>
<reference evidence="2" key="1">
    <citation type="submission" date="2016-10" db="EMBL/GenBank/DDBJ databases">
        <authorList>
            <person name="Varghese N."/>
            <person name="Submissions S."/>
        </authorList>
    </citation>
    <scope>NUCLEOTIDE SEQUENCE [LARGE SCALE GENOMIC DNA]</scope>
    <source>
        <strain evidence="2">SP</strain>
    </source>
</reference>
<dbReference type="STRING" id="1503961.SAMN05421736_101191"/>
<gene>
    <name evidence="1" type="ORF">SAMN05421736_101191</name>
</gene>
<dbReference type="Gene3D" id="2.60.120.260">
    <property type="entry name" value="Galactose-binding domain-like"/>
    <property type="match status" value="1"/>
</dbReference>
<protein>
    <submittedName>
        <fullName evidence="1">Alpha-L-rhamnosidase</fullName>
    </submittedName>
</protein>
<proteinExistence type="predicted"/>
<dbReference type="AlphaFoldDB" id="A0A1H3GJI6"/>
<dbReference type="OrthoDB" id="9761519at2"/>
<dbReference type="PANTHER" id="PTHR36848">
    <property type="entry name" value="DNA-BINDING PROTEIN (PUTATIVE SECRETED PROTEIN)-RELATED"/>
    <property type="match status" value="1"/>
</dbReference>
<keyword evidence="2" id="KW-1185">Reference proteome</keyword>
<sequence length="821" mass="93491">MEMIRDQFFQPPEEYTPIPFWFWNDRLTEAEIIRQIHDFYDKGVTGFVLHPRIGIPKDIGYLSDRFMELVYAAVKEASALGMTVILYDEGMYPSGAANGQVVKENRKYASRGLKMVEYPCHPSGMEITVQLSADEELVSVQAVEKRTDSSIHPDSTRVLVNNENKLVFTPPTEQTWSLLLFIETYTKGTIRGIHYGEDDGEAQAPPAADLLNPAAVNTYIRLTHEKYFAALKAFFGKTIIAMFTDEPDLAGRNSLPDLMPWTGDFLTYYKRAENKETWLPALWFDAGKDTAEIRRRYRKTVKRKLGESYYKPISTWCEQRHIALAGHPADSDDIGLLEYFQLPGQDIVWRWVGPEEGKALAGRHSTAAKCSADAARHRGRRRNLNEVLGVCGKESNWALHPSDMKWYFDWLFVRGVNLIVPHAFYYSVSGKRSRERPPDVGPNNSWWPYYRHFSQYIKRMSWLMTDCVNLTVIAVLCETDQLPWKTVKPFYENQIEFNYLEQALLSGRARIAGDVIQIAGQVYNIVVIEDTVHLEERTIKKLTDFMLAGGTVITVGEQAEEQQQLMRKGAIPLASEAALVDVLNGISERQIVITPQDTDIRASKIQKAGCIFYIIVNEGEKKYEGSLQVKEKGKIEEWDPWKSTIRDASSVQHKHYRTVPVDLNRREALIYCIDPGQQQTHIEAAAPQANTRIMTTLDKWSIGHPATPVDNTLRSWTEWEGMEYYSGTIVYETAFEVGEADIATAIVLDLGEVHEIADVSINGQEIGVKMWAPYRFTLERHHLKPRNRLRITVTNSLANQMDRLPLKSGLLGPVTLEVVAL</sequence>
<dbReference type="NCBIfam" id="NF045579">
    <property type="entry name" value="rhamnoside_JR"/>
    <property type="match status" value="1"/>
</dbReference>